<proteinExistence type="predicted"/>
<keyword evidence="3" id="KW-0597">Phosphoprotein</keyword>
<dbReference type="GO" id="GO:0004673">
    <property type="term" value="F:protein histidine kinase activity"/>
    <property type="evidence" value="ECO:0007669"/>
    <property type="project" value="UniProtKB-EC"/>
</dbReference>
<sequence>MDNSSNNHNNNGDKVNQPTRTPDMHRQQNSATDSTQQITSNIPGFHYPLLSILSSLLLIVLLIARSDKILQTYYQLPDYLLTDKVLILYIVVLGFIYLFDARLFLSRKKRAQQQISEIQQQFAKVLEAKKKQQQRANTYSGHADKLKTFISDKLLDYIEYDEKFLHFKGIASEVRHNGVISYDKVITALNKAIEQQDFLTIYEKNNQLEQDNEDQDSLSPHTLSALSNYQNAIDAMRYLWDLLDLSTADNMQLHIGNQLIECEEHYYQLQLDSEKSLDITQSIPTSPTFHPQMAALLTIALLCDEAEIKNLISLARINIDVLKETFTFENEIFRLQLHHTPELLGNHNHIILLLENLIKNAQFFSNKVRFKQASDRISIHLTAEKNHAAFSIYNRGPHIGNEQKEQIFKLGYSTRRNKQHHGKGLGLFFVKQIINGYQGRIQVDNIENTETQYHLTVILASGESIKSSLTCQFIDGKMRVYQNNNTDDKSEDNWIDEMTLSYDIPVEAIELKSNSTDRQQLEINTDSRYPIEWLEPSENLPSRWLIKLNAFKKKHQLTFKPLDIGGVCFHIKIPTAESHLNDEPMMIDDDIDQQVEKMNRSMNTLT</sequence>
<keyword evidence="9" id="KW-1133">Transmembrane helix</keyword>
<keyword evidence="6" id="KW-0902">Two-component regulatory system</keyword>
<organism evidence="11 12">
    <name type="scientific">Aliikangiella coralliicola</name>
    <dbReference type="NCBI Taxonomy" id="2592383"/>
    <lineage>
        <taxon>Bacteria</taxon>
        <taxon>Pseudomonadati</taxon>
        <taxon>Pseudomonadota</taxon>
        <taxon>Gammaproteobacteria</taxon>
        <taxon>Oceanospirillales</taxon>
        <taxon>Pleioneaceae</taxon>
        <taxon>Aliikangiella</taxon>
    </lineage>
</organism>
<dbReference type="SUPFAM" id="SSF55874">
    <property type="entry name" value="ATPase domain of HSP90 chaperone/DNA topoisomerase II/histidine kinase"/>
    <property type="match status" value="1"/>
</dbReference>
<dbReference type="InterPro" id="IPR050980">
    <property type="entry name" value="2C_sensor_his_kinase"/>
</dbReference>
<keyword evidence="7" id="KW-0175">Coiled coil</keyword>
<dbReference type="GO" id="GO:0000160">
    <property type="term" value="P:phosphorelay signal transduction system"/>
    <property type="evidence" value="ECO:0007669"/>
    <property type="project" value="UniProtKB-KW"/>
</dbReference>
<keyword evidence="9" id="KW-0812">Transmembrane</keyword>
<keyword evidence="12" id="KW-1185">Reference proteome</keyword>
<dbReference type="PANTHER" id="PTHR44936:SF9">
    <property type="entry name" value="SENSOR PROTEIN CREC"/>
    <property type="match status" value="1"/>
</dbReference>
<evidence type="ECO:0000259" key="10">
    <source>
        <dbReference type="PROSITE" id="PS50109"/>
    </source>
</evidence>
<name>A0A545U678_9GAMM</name>
<keyword evidence="9" id="KW-0472">Membrane</keyword>
<dbReference type="EC" id="2.7.13.3" evidence="2"/>
<feature type="domain" description="Histidine kinase" evidence="10">
    <location>
        <begin position="343"/>
        <end position="461"/>
    </location>
</feature>
<dbReference type="Pfam" id="PF02518">
    <property type="entry name" value="HATPase_c"/>
    <property type="match status" value="1"/>
</dbReference>
<feature type="compositionally biased region" description="Low complexity" evidence="8">
    <location>
        <begin position="1"/>
        <end position="10"/>
    </location>
</feature>
<evidence type="ECO:0000256" key="3">
    <source>
        <dbReference type="ARBA" id="ARBA00022553"/>
    </source>
</evidence>
<dbReference type="Proteomes" id="UP000315439">
    <property type="component" value="Unassembled WGS sequence"/>
</dbReference>
<dbReference type="RefSeq" id="WP_142933599.1">
    <property type="nucleotide sequence ID" value="NZ_ML660169.1"/>
</dbReference>
<evidence type="ECO:0000256" key="9">
    <source>
        <dbReference type="SAM" id="Phobius"/>
    </source>
</evidence>
<keyword evidence="4" id="KW-0808">Transferase</keyword>
<evidence type="ECO:0000256" key="4">
    <source>
        <dbReference type="ARBA" id="ARBA00022679"/>
    </source>
</evidence>
<dbReference type="InterPro" id="IPR003594">
    <property type="entry name" value="HATPase_dom"/>
</dbReference>
<evidence type="ECO:0000256" key="7">
    <source>
        <dbReference type="SAM" id="Coils"/>
    </source>
</evidence>
<feature type="compositionally biased region" description="Polar residues" evidence="8">
    <location>
        <begin position="27"/>
        <end position="37"/>
    </location>
</feature>
<keyword evidence="11" id="KW-0067">ATP-binding</keyword>
<comment type="catalytic activity">
    <reaction evidence="1">
        <text>ATP + protein L-histidine = ADP + protein N-phospho-L-histidine.</text>
        <dbReference type="EC" id="2.7.13.3"/>
    </reaction>
</comment>
<dbReference type="PANTHER" id="PTHR44936">
    <property type="entry name" value="SENSOR PROTEIN CREC"/>
    <property type="match status" value="1"/>
</dbReference>
<evidence type="ECO:0000256" key="8">
    <source>
        <dbReference type="SAM" id="MobiDB-lite"/>
    </source>
</evidence>
<dbReference type="GO" id="GO:0005524">
    <property type="term" value="F:ATP binding"/>
    <property type="evidence" value="ECO:0007669"/>
    <property type="project" value="UniProtKB-KW"/>
</dbReference>
<dbReference type="InterPro" id="IPR005467">
    <property type="entry name" value="His_kinase_dom"/>
</dbReference>
<dbReference type="InterPro" id="IPR036890">
    <property type="entry name" value="HATPase_C_sf"/>
</dbReference>
<dbReference type="EMBL" id="VIKS01000013">
    <property type="protein sequence ID" value="TQV84980.1"/>
    <property type="molecule type" value="Genomic_DNA"/>
</dbReference>
<evidence type="ECO:0000256" key="2">
    <source>
        <dbReference type="ARBA" id="ARBA00012438"/>
    </source>
</evidence>
<protein>
    <recommendedName>
        <fullName evidence="2">histidine kinase</fullName>
        <ecNumber evidence="2">2.7.13.3</ecNumber>
    </recommendedName>
</protein>
<keyword evidence="11" id="KW-0547">Nucleotide-binding</keyword>
<reference evidence="11 12" key="1">
    <citation type="submission" date="2019-07" db="EMBL/GenBank/DDBJ databases">
        <title>Draft genome for Aliikangiella sp. M105.</title>
        <authorList>
            <person name="Wang G."/>
        </authorList>
    </citation>
    <scope>NUCLEOTIDE SEQUENCE [LARGE SCALE GENOMIC DNA]</scope>
    <source>
        <strain evidence="11 12">M105</strain>
    </source>
</reference>
<dbReference type="PROSITE" id="PS50109">
    <property type="entry name" value="HIS_KIN"/>
    <property type="match status" value="1"/>
</dbReference>
<feature type="transmembrane region" description="Helical" evidence="9">
    <location>
        <begin position="85"/>
        <end position="105"/>
    </location>
</feature>
<evidence type="ECO:0000256" key="6">
    <source>
        <dbReference type="ARBA" id="ARBA00023012"/>
    </source>
</evidence>
<feature type="transmembrane region" description="Helical" evidence="9">
    <location>
        <begin position="45"/>
        <end position="64"/>
    </location>
</feature>
<feature type="coiled-coil region" evidence="7">
    <location>
        <begin position="101"/>
        <end position="135"/>
    </location>
</feature>
<gene>
    <name evidence="11" type="ORF">FLL46_21565</name>
</gene>
<evidence type="ECO:0000313" key="12">
    <source>
        <dbReference type="Proteomes" id="UP000315439"/>
    </source>
</evidence>
<dbReference type="AlphaFoldDB" id="A0A545U678"/>
<feature type="region of interest" description="Disordered" evidence="8">
    <location>
        <begin position="1"/>
        <end position="37"/>
    </location>
</feature>
<dbReference type="Gene3D" id="3.30.565.10">
    <property type="entry name" value="Histidine kinase-like ATPase, C-terminal domain"/>
    <property type="match status" value="1"/>
</dbReference>
<evidence type="ECO:0000313" key="11">
    <source>
        <dbReference type="EMBL" id="TQV84980.1"/>
    </source>
</evidence>
<keyword evidence="5" id="KW-0418">Kinase</keyword>
<dbReference type="OrthoDB" id="9804645at2"/>
<evidence type="ECO:0000256" key="5">
    <source>
        <dbReference type="ARBA" id="ARBA00022777"/>
    </source>
</evidence>
<dbReference type="SMART" id="SM00387">
    <property type="entry name" value="HATPase_c"/>
    <property type="match status" value="1"/>
</dbReference>
<comment type="caution">
    <text evidence="11">The sequence shown here is derived from an EMBL/GenBank/DDBJ whole genome shotgun (WGS) entry which is preliminary data.</text>
</comment>
<accession>A0A545U678</accession>
<evidence type="ECO:0000256" key="1">
    <source>
        <dbReference type="ARBA" id="ARBA00000085"/>
    </source>
</evidence>